<dbReference type="OrthoDB" id="268400at2759"/>
<evidence type="ECO:0000256" key="4">
    <source>
        <dbReference type="ARBA" id="ARBA00023136"/>
    </source>
</evidence>
<feature type="transmembrane region" description="Helical" evidence="6">
    <location>
        <begin position="204"/>
        <end position="226"/>
    </location>
</feature>
<name>A0A1L9PC92_ASPVE</name>
<keyword evidence="3 6" id="KW-1133">Transmembrane helix</keyword>
<dbReference type="InterPro" id="IPR036259">
    <property type="entry name" value="MFS_trans_sf"/>
</dbReference>
<proteinExistence type="predicted"/>
<evidence type="ECO:0000313" key="8">
    <source>
        <dbReference type="EMBL" id="OJI99075.1"/>
    </source>
</evidence>
<feature type="transmembrane region" description="Helical" evidence="6">
    <location>
        <begin position="233"/>
        <end position="252"/>
    </location>
</feature>
<dbReference type="Pfam" id="PF07690">
    <property type="entry name" value="MFS_1"/>
    <property type="match status" value="1"/>
</dbReference>
<dbReference type="AlphaFoldDB" id="A0A1L9PC92"/>
<feature type="transmembrane region" description="Helical" evidence="6">
    <location>
        <begin position="469"/>
        <end position="497"/>
    </location>
</feature>
<dbReference type="EMBL" id="KV878126">
    <property type="protein sequence ID" value="OJI99075.1"/>
    <property type="molecule type" value="Genomic_DNA"/>
</dbReference>
<dbReference type="PROSITE" id="PS50850">
    <property type="entry name" value="MFS"/>
    <property type="match status" value="1"/>
</dbReference>
<keyword evidence="9" id="KW-1185">Reference proteome</keyword>
<dbReference type="RefSeq" id="XP_040664838.1">
    <property type="nucleotide sequence ID" value="XM_040816911.1"/>
</dbReference>
<evidence type="ECO:0000259" key="7">
    <source>
        <dbReference type="PROSITE" id="PS50850"/>
    </source>
</evidence>
<dbReference type="Gene3D" id="1.20.1250.20">
    <property type="entry name" value="MFS general substrate transporter like domains"/>
    <property type="match status" value="1"/>
</dbReference>
<dbReference type="Proteomes" id="UP000184073">
    <property type="component" value="Unassembled WGS sequence"/>
</dbReference>
<dbReference type="STRING" id="1036611.A0A1L9PC92"/>
<evidence type="ECO:0000256" key="2">
    <source>
        <dbReference type="ARBA" id="ARBA00022692"/>
    </source>
</evidence>
<comment type="subcellular location">
    <subcellularLocation>
        <location evidence="1">Membrane</location>
        <topology evidence="1">Multi-pass membrane protein</topology>
    </subcellularLocation>
</comment>
<feature type="transmembrane region" description="Helical" evidence="6">
    <location>
        <begin position="80"/>
        <end position="103"/>
    </location>
</feature>
<feature type="region of interest" description="Disordered" evidence="5">
    <location>
        <begin position="1"/>
        <end position="24"/>
    </location>
</feature>
<feature type="transmembrane region" description="Helical" evidence="6">
    <location>
        <begin position="170"/>
        <end position="192"/>
    </location>
</feature>
<dbReference type="GO" id="GO:0005886">
    <property type="term" value="C:plasma membrane"/>
    <property type="evidence" value="ECO:0007669"/>
    <property type="project" value="TreeGrafter"/>
</dbReference>
<feature type="transmembrane region" description="Helical" evidence="6">
    <location>
        <begin position="139"/>
        <end position="158"/>
    </location>
</feature>
<dbReference type="GO" id="GO:0022857">
    <property type="term" value="F:transmembrane transporter activity"/>
    <property type="evidence" value="ECO:0007669"/>
    <property type="project" value="InterPro"/>
</dbReference>
<dbReference type="InterPro" id="IPR011701">
    <property type="entry name" value="MFS"/>
</dbReference>
<evidence type="ECO:0000256" key="5">
    <source>
        <dbReference type="SAM" id="MobiDB-lite"/>
    </source>
</evidence>
<dbReference type="SUPFAM" id="SSF103473">
    <property type="entry name" value="MFS general substrate transporter"/>
    <property type="match status" value="1"/>
</dbReference>
<evidence type="ECO:0000256" key="3">
    <source>
        <dbReference type="ARBA" id="ARBA00022989"/>
    </source>
</evidence>
<accession>A0A1L9PC92</accession>
<dbReference type="VEuPathDB" id="FungiDB:ASPVEDRAFT_80701"/>
<dbReference type="PANTHER" id="PTHR23502:SF2">
    <property type="entry name" value="TRANSPORTER, PUTATIVE (AFU_ORTHOLOGUE AFUA_2G08910)-RELATED"/>
    <property type="match status" value="1"/>
</dbReference>
<evidence type="ECO:0000256" key="1">
    <source>
        <dbReference type="ARBA" id="ARBA00004141"/>
    </source>
</evidence>
<gene>
    <name evidence="8" type="ORF">ASPVEDRAFT_80701</name>
</gene>
<evidence type="ECO:0000256" key="6">
    <source>
        <dbReference type="SAM" id="Phobius"/>
    </source>
</evidence>
<keyword evidence="2 6" id="KW-0812">Transmembrane</keyword>
<dbReference type="InterPro" id="IPR020846">
    <property type="entry name" value="MFS_dom"/>
</dbReference>
<reference evidence="9" key="1">
    <citation type="journal article" date="2017" name="Genome Biol.">
        <title>Comparative genomics reveals high biological diversity and specific adaptations in the industrially and medically important fungal genus Aspergillus.</title>
        <authorList>
            <person name="de Vries R.P."/>
            <person name="Riley R."/>
            <person name="Wiebenga A."/>
            <person name="Aguilar-Osorio G."/>
            <person name="Amillis S."/>
            <person name="Uchima C.A."/>
            <person name="Anderluh G."/>
            <person name="Asadollahi M."/>
            <person name="Askin M."/>
            <person name="Barry K."/>
            <person name="Battaglia E."/>
            <person name="Bayram O."/>
            <person name="Benocci T."/>
            <person name="Braus-Stromeyer S.A."/>
            <person name="Caldana C."/>
            <person name="Canovas D."/>
            <person name="Cerqueira G.C."/>
            <person name="Chen F."/>
            <person name="Chen W."/>
            <person name="Choi C."/>
            <person name="Clum A."/>
            <person name="Dos Santos R.A."/>
            <person name="Damasio A.R."/>
            <person name="Diallinas G."/>
            <person name="Emri T."/>
            <person name="Fekete E."/>
            <person name="Flipphi M."/>
            <person name="Freyberg S."/>
            <person name="Gallo A."/>
            <person name="Gournas C."/>
            <person name="Habgood R."/>
            <person name="Hainaut M."/>
            <person name="Harispe M.L."/>
            <person name="Henrissat B."/>
            <person name="Hilden K.S."/>
            <person name="Hope R."/>
            <person name="Hossain A."/>
            <person name="Karabika E."/>
            <person name="Karaffa L."/>
            <person name="Karanyi Z."/>
            <person name="Krasevec N."/>
            <person name="Kuo A."/>
            <person name="Kusch H."/>
            <person name="LaButti K."/>
            <person name="Lagendijk E.L."/>
            <person name="Lapidus A."/>
            <person name="Levasseur A."/>
            <person name="Lindquist E."/>
            <person name="Lipzen A."/>
            <person name="Logrieco A.F."/>
            <person name="MacCabe A."/>
            <person name="Maekelae M.R."/>
            <person name="Malavazi I."/>
            <person name="Melin P."/>
            <person name="Meyer V."/>
            <person name="Mielnichuk N."/>
            <person name="Miskei M."/>
            <person name="Molnar A.P."/>
            <person name="Mule G."/>
            <person name="Ngan C.Y."/>
            <person name="Orejas M."/>
            <person name="Orosz E."/>
            <person name="Ouedraogo J.P."/>
            <person name="Overkamp K.M."/>
            <person name="Park H.-S."/>
            <person name="Perrone G."/>
            <person name="Piumi F."/>
            <person name="Punt P.J."/>
            <person name="Ram A.F."/>
            <person name="Ramon A."/>
            <person name="Rauscher S."/>
            <person name="Record E."/>
            <person name="Riano-Pachon D.M."/>
            <person name="Robert V."/>
            <person name="Roehrig J."/>
            <person name="Ruller R."/>
            <person name="Salamov A."/>
            <person name="Salih N.S."/>
            <person name="Samson R.A."/>
            <person name="Sandor E."/>
            <person name="Sanguinetti M."/>
            <person name="Schuetze T."/>
            <person name="Sepcic K."/>
            <person name="Shelest E."/>
            <person name="Sherlock G."/>
            <person name="Sophianopoulou V."/>
            <person name="Squina F.M."/>
            <person name="Sun H."/>
            <person name="Susca A."/>
            <person name="Todd R.B."/>
            <person name="Tsang A."/>
            <person name="Unkles S.E."/>
            <person name="van de Wiele N."/>
            <person name="van Rossen-Uffink D."/>
            <person name="Oliveira J.V."/>
            <person name="Vesth T.C."/>
            <person name="Visser J."/>
            <person name="Yu J.-H."/>
            <person name="Zhou M."/>
            <person name="Andersen M.R."/>
            <person name="Archer D.B."/>
            <person name="Baker S.E."/>
            <person name="Benoit I."/>
            <person name="Brakhage A.A."/>
            <person name="Braus G.H."/>
            <person name="Fischer R."/>
            <person name="Frisvad J.C."/>
            <person name="Goldman G.H."/>
            <person name="Houbraken J."/>
            <person name="Oakley B."/>
            <person name="Pocsi I."/>
            <person name="Scazzocchio C."/>
            <person name="Seiboth B."/>
            <person name="vanKuyk P.A."/>
            <person name="Wortman J."/>
            <person name="Dyer P.S."/>
            <person name="Grigoriev I.V."/>
        </authorList>
    </citation>
    <scope>NUCLEOTIDE SEQUENCE [LARGE SCALE GENOMIC DNA]</scope>
    <source>
        <strain evidence="9">CBS 583.65</strain>
    </source>
</reference>
<evidence type="ECO:0000313" key="9">
    <source>
        <dbReference type="Proteomes" id="UP000184073"/>
    </source>
</evidence>
<keyword evidence="4 6" id="KW-0472">Membrane</keyword>
<protein>
    <recommendedName>
        <fullName evidence="7">Major facilitator superfamily (MFS) profile domain-containing protein</fullName>
    </recommendedName>
</protein>
<dbReference type="PANTHER" id="PTHR23502">
    <property type="entry name" value="MAJOR FACILITATOR SUPERFAMILY"/>
    <property type="match status" value="1"/>
</dbReference>
<sequence>MAYDFAENNATDSSRTSDDLKGSGSDSLHLETIGTLGHSVNLEAIQTVSTGGQFPKDRTWDNESPYNPSNWPHWKKNAQIWMVSFHSMMGTFMAAGIVPAYDIFAETYGIAVQDASYLTSLQILLLGVSPLVWNPVTAIYGRYPVSLLSVFGSMVCNIGGARCRSYGGQMATRVLTAILISPTIGNGSGVVAELAEPEHRGKKLGWWTLLTTLGVAIGPFLMGFVTKHIGADWIFWIFAIINFAQLVLYIAIGDETIYNPHHERKTTGFWGKFVPRKISSHSLKVKDIFLPFTLVQYPRVAIASFSLAICFAYVNVAISVEMPAIFGGKFGFDAQQIGLQFIPVIIGCVLGEQLSGPMCDWFLGRVRKTKGDACPADRLWLAYIAFGTVIAGLLTWGFQLEKAESWNVTPLVGVAIASFGNQMQTTILTTFAVESKRECASQVGVFVNVCRQVYCFVGPFYFTPMFDTLGLAVSAGIFVAIIGGCSLIPIMAIQFVATRADRP</sequence>
<feature type="transmembrane region" description="Helical" evidence="6">
    <location>
        <begin position="380"/>
        <end position="399"/>
    </location>
</feature>
<organism evidence="8 9">
    <name type="scientific">Aspergillus versicolor CBS 583.65</name>
    <dbReference type="NCBI Taxonomy" id="1036611"/>
    <lineage>
        <taxon>Eukaryota</taxon>
        <taxon>Fungi</taxon>
        <taxon>Dikarya</taxon>
        <taxon>Ascomycota</taxon>
        <taxon>Pezizomycotina</taxon>
        <taxon>Eurotiomycetes</taxon>
        <taxon>Eurotiomycetidae</taxon>
        <taxon>Eurotiales</taxon>
        <taxon>Aspergillaceae</taxon>
        <taxon>Aspergillus</taxon>
        <taxon>Aspergillus subgen. Nidulantes</taxon>
    </lineage>
</organism>
<dbReference type="GeneID" id="63732422"/>
<feature type="transmembrane region" description="Helical" evidence="6">
    <location>
        <begin position="300"/>
        <end position="320"/>
    </location>
</feature>
<feature type="domain" description="Major facilitator superfamily (MFS) profile" evidence="7">
    <location>
        <begin position="79"/>
        <end position="501"/>
    </location>
</feature>